<comment type="caution">
    <text evidence="2">The sequence shown here is derived from an EMBL/GenBank/DDBJ whole genome shotgun (WGS) entry which is preliminary data.</text>
</comment>
<proteinExistence type="predicted"/>
<feature type="domain" description="DRTGG" evidence="1">
    <location>
        <begin position="78"/>
        <end position="178"/>
    </location>
</feature>
<dbReference type="InterPro" id="IPR036388">
    <property type="entry name" value="WH-like_DNA-bd_sf"/>
</dbReference>
<protein>
    <submittedName>
        <fullName evidence="2">CBS domain-containing protein</fullName>
    </submittedName>
</protein>
<reference evidence="2 3" key="1">
    <citation type="submission" date="2008-07" db="EMBL/GenBank/DDBJ databases">
        <authorList>
            <person name="Gonzalez J."/>
            <person name="Sokolova T."/>
            <person name="Ferriera S."/>
            <person name="Johnson J."/>
            <person name="Kravitz S."/>
            <person name="Beeson K."/>
            <person name="Sutton G."/>
            <person name="Rogers Y.-H."/>
            <person name="Friedman R."/>
            <person name="Frazier M."/>
            <person name="Venter J.C."/>
        </authorList>
    </citation>
    <scope>NUCLEOTIDE SEQUENCE [LARGE SCALE GENOMIC DNA]</scope>
    <source>
        <strain evidence="2 3">DSM 12653</strain>
    </source>
</reference>
<evidence type="ECO:0000313" key="3">
    <source>
        <dbReference type="Proteomes" id="UP000010146"/>
    </source>
</evidence>
<dbReference type="Gene3D" id="1.10.10.10">
    <property type="entry name" value="Winged helix-like DNA-binding domain superfamily/Winged helix DNA-binding domain"/>
    <property type="match status" value="1"/>
</dbReference>
<evidence type="ECO:0000313" key="2">
    <source>
        <dbReference type="EMBL" id="KKC29294.1"/>
    </source>
</evidence>
<reference evidence="2 3" key="2">
    <citation type="journal article" date="2015" name="BMC Genomics">
        <title>Analysis of three genomes within the thermophilic bacterial species Caldanaerobacter subterraneus with a focus on carbon monoxide dehydrogenase evolution and hydrolase diversity.</title>
        <authorList>
            <person name="Sant'Anna F.H."/>
            <person name="Lebedinsky A.V."/>
            <person name="Sokolova T.G."/>
            <person name="Robb F.T."/>
            <person name="Gonzalez J.M."/>
        </authorList>
    </citation>
    <scope>NUCLEOTIDE SEQUENCE [LARGE SCALE GENOMIC DNA]</scope>
    <source>
        <strain evidence="2 3">DSM 12653</strain>
    </source>
</reference>
<name>A0A0F5PN55_9THEO</name>
<dbReference type="InterPro" id="IPR010766">
    <property type="entry name" value="DRTGG"/>
</dbReference>
<accession>A0A0F5PN55</accession>
<dbReference type="AlphaFoldDB" id="A0A0F5PN55"/>
<dbReference type="EMBL" id="ABXP02000098">
    <property type="protein sequence ID" value="KKC29294.1"/>
    <property type="molecule type" value="Genomic_DNA"/>
</dbReference>
<reference evidence="3" key="3">
    <citation type="submission" date="2015-02" db="EMBL/GenBank/DDBJ databases">
        <title>Genome analysis of three genomes within the thermophilic hydrogenogenic bacterial species Caldanaerobacter subterraneus.</title>
        <authorList>
            <person name="Sant'Anna F.H."/>
            <person name="Lebedinsky A."/>
            <person name="Sokolova T."/>
            <person name="Robb F.T."/>
            <person name="Gonzalez J.M."/>
        </authorList>
    </citation>
    <scope>NUCLEOTIDE SEQUENCE [LARGE SCALE GENOMIC DNA]</scope>
    <source>
        <strain evidence="3">DSM 12653</strain>
    </source>
</reference>
<dbReference type="Pfam" id="PF07085">
    <property type="entry name" value="DRTGG"/>
    <property type="match status" value="1"/>
</dbReference>
<dbReference type="InterPro" id="IPR028979">
    <property type="entry name" value="Ser_kin/Pase_Hpr-like_N_sf"/>
</dbReference>
<organism evidence="2 3">
    <name type="scientific">Caldanaerobacter subterraneus subsp. pacificus DSM 12653</name>
    <dbReference type="NCBI Taxonomy" id="391606"/>
    <lineage>
        <taxon>Bacteria</taxon>
        <taxon>Bacillati</taxon>
        <taxon>Bacillota</taxon>
        <taxon>Clostridia</taxon>
        <taxon>Thermoanaerobacterales</taxon>
        <taxon>Thermoanaerobacteraceae</taxon>
        <taxon>Caldanaerobacter</taxon>
    </lineage>
</organism>
<dbReference type="Gene3D" id="3.40.1390.20">
    <property type="entry name" value="HprK N-terminal domain-like"/>
    <property type="match status" value="1"/>
</dbReference>
<gene>
    <name evidence="2" type="ORF">CDSM653_01686</name>
</gene>
<evidence type="ECO:0000259" key="1">
    <source>
        <dbReference type="Pfam" id="PF07085"/>
    </source>
</evidence>
<sequence length="217" mass="23966">MMGMTKNEMVLEYIKKLPEGTKISVRGLAQTLKISEGTAYKAIKDAEKLMLVSTIPRVGTIRRKQKEPLFDKLTYEVITNVVEGVVLGGHGGMQMELKKFLIGAMTIDEMVKYITPGDLVIIGNREDAQEAALKAGAAVMITGGFDTLPHIKELADRLSLPLISTSYDTFTVATLINKAINESMTRKKILYVSDVMTYNPVYMTPQQTVKGLEETVC</sequence>
<dbReference type="SUPFAM" id="SSF75138">
    <property type="entry name" value="HprK N-terminal domain-like"/>
    <property type="match status" value="1"/>
</dbReference>
<dbReference type="Proteomes" id="UP000010146">
    <property type="component" value="Unassembled WGS sequence"/>
</dbReference>